<reference evidence="21" key="3">
    <citation type="submission" date="2025-09" db="UniProtKB">
        <authorList>
            <consortium name="Ensembl"/>
        </authorList>
    </citation>
    <scope>IDENTIFICATION</scope>
</reference>
<reference evidence="21 22" key="1">
    <citation type="journal article" date="2007" name="Nature">
        <title>Genome of the marsupial Monodelphis domestica reveals innovation in non-coding sequences.</title>
        <authorList>
            <person name="Mikkelsen T.S."/>
            <person name="Wakefield M.J."/>
            <person name="Aken B."/>
            <person name="Amemiya C.T."/>
            <person name="Chang J.L."/>
            <person name="Duke S."/>
            <person name="Garber M."/>
            <person name="Gentles A.J."/>
            <person name="Goodstadt L."/>
            <person name="Heger A."/>
            <person name="Jurka J."/>
            <person name="Kamal M."/>
            <person name="Mauceli E."/>
            <person name="Searle S.M."/>
            <person name="Sharpe T."/>
            <person name="Baker M.L."/>
            <person name="Batzer M.A."/>
            <person name="Benos P.V."/>
            <person name="Belov K."/>
            <person name="Clamp M."/>
            <person name="Cook A."/>
            <person name="Cuff J."/>
            <person name="Das R."/>
            <person name="Davidow L."/>
            <person name="Deakin J.E."/>
            <person name="Fazzari M.J."/>
            <person name="Glass J.L."/>
            <person name="Grabherr M."/>
            <person name="Greally J.M."/>
            <person name="Gu W."/>
            <person name="Hore T.A."/>
            <person name="Huttley G.A."/>
            <person name="Kleber M."/>
            <person name="Jirtle R.L."/>
            <person name="Koina E."/>
            <person name="Lee J.T."/>
            <person name="Mahony S."/>
            <person name="Marra M.A."/>
            <person name="Miller R.D."/>
            <person name="Nicholls R.D."/>
            <person name="Oda M."/>
            <person name="Papenfuss A.T."/>
            <person name="Parra Z.E."/>
            <person name="Pollock D.D."/>
            <person name="Ray D.A."/>
            <person name="Schein J.E."/>
            <person name="Speed T.P."/>
            <person name="Thompson K."/>
            <person name="VandeBerg J.L."/>
            <person name="Wade C.M."/>
            <person name="Walker J.A."/>
            <person name="Waters P.D."/>
            <person name="Webber C."/>
            <person name="Weidman J.R."/>
            <person name="Xie X."/>
            <person name="Zody M.C."/>
            <person name="Baldwin J."/>
            <person name="Abdouelleil A."/>
            <person name="Abdulkadir J."/>
            <person name="Abebe A."/>
            <person name="Abera B."/>
            <person name="Abreu J."/>
            <person name="Acer S.C."/>
            <person name="Aftuck L."/>
            <person name="Alexander A."/>
            <person name="An P."/>
            <person name="Anderson E."/>
            <person name="Anderson S."/>
            <person name="Arachi H."/>
            <person name="Azer M."/>
            <person name="Bachantsang P."/>
            <person name="Barry A."/>
            <person name="Bayul T."/>
            <person name="Berlin A."/>
            <person name="Bessette D."/>
            <person name="Bloom T."/>
            <person name="Bloom T."/>
            <person name="Boguslavskiy L."/>
            <person name="Bonnet C."/>
            <person name="Boukhgalter B."/>
            <person name="Bourzgui I."/>
            <person name="Brown A."/>
            <person name="Cahill P."/>
            <person name="Channer S."/>
            <person name="Cheshatsang Y."/>
            <person name="Chuda L."/>
            <person name="Citroen M."/>
            <person name="Collymore A."/>
            <person name="Cooke P."/>
            <person name="Costello M."/>
            <person name="D'Aco K."/>
            <person name="Daza R."/>
            <person name="De Haan G."/>
            <person name="DeGray S."/>
            <person name="DeMaso C."/>
            <person name="Dhargay N."/>
            <person name="Dooley K."/>
            <person name="Dooley E."/>
            <person name="Doricent M."/>
            <person name="Dorje P."/>
            <person name="Dorjee K."/>
            <person name="Dupes A."/>
            <person name="Elong R."/>
            <person name="Falk J."/>
            <person name="Farina A."/>
            <person name="Faro S."/>
            <person name="Ferguson D."/>
            <person name="Fisher S."/>
            <person name="Foley C.D."/>
            <person name="Franke A."/>
            <person name="Friedrich D."/>
            <person name="Gadbois L."/>
            <person name="Gearin G."/>
            <person name="Gearin C.R."/>
            <person name="Giannoukos G."/>
            <person name="Goode T."/>
            <person name="Graham J."/>
            <person name="Grandbois E."/>
            <person name="Grewal S."/>
            <person name="Gyaltsen K."/>
            <person name="Hafez N."/>
            <person name="Hagos B."/>
            <person name="Hall J."/>
            <person name="Henson C."/>
            <person name="Hollinger A."/>
            <person name="Honan T."/>
            <person name="Huard M.D."/>
            <person name="Hughes L."/>
            <person name="Hurhula B."/>
            <person name="Husby M.E."/>
            <person name="Kamat A."/>
            <person name="Kanga B."/>
            <person name="Kashin S."/>
            <person name="Khazanovich D."/>
            <person name="Kisner P."/>
            <person name="Lance K."/>
            <person name="Lara M."/>
            <person name="Lee W."/>
            <person name="Lennon N."/>
            <person name="Letendre F."/>
            <person name="LeVine R."/>
            <person name="Lipovsky A."/>
            <person name="Liu X."/>
            <person name="Liu J."/>
            <person name="Liu S."/>
            <person name="Lokyitsang T."/>
            <person name="Lokyitsang Y."/>
            <person name="Lubonja R."/>
            <person name="Lui A."/>
            <person name="MacDonald P."/>
            <person name="Magnisalis V."/>
            <person name="Maru K."/>
            <person name="Matthews C."/>
            <person name="McCusker W."/>
            <person name="McDonough S."/>
            <person name="Mehta T."/>
            <person name="Meldrim J."/>
            <person name="Meneus L."/>
            <person name="Mihai O."/>
            <person name="Mihalev A."/>
            <person name="Mihova T."/>
            <person name="Mittelman R."/>
            <person name="Mlenga V."/>
            <person name="Montmayeur A."/>
            <person name="Mulrain L."/>
            <person name="Navidi A."/>
            <person name="Naylor J."/>
            <person name="Negash T."/>
            <person name="Nguyen T."/>
            <person name="Nguyen N."/>
            <person name="Nicol R."/>
            <person name="Norbu C."/>
            <person name="Norbu N."/>
            <person name="Novod N."/>
            <person name="O'Neill B."/>
            <person name="Osman S."/>
            <person name="Markiewicz E."/>
            <person name="Oyono O.L."/>
            <person name="Patti C."/>
            <person name="Phunkhang P."/>
            <person name="Pierre F."/>
            <person name="Priest M."/>
            <person name="Raghuraman S."/>
            <person name="Rege F."/>
            <person name="Reyes R."/>
            <person name="Rise C."/>
            <person name="Rogov P."/>
            <person name="Ross K."/>
            <person name="Ryan E."/>
            <person name="Settipalli S."/>
            <person name="Shea T."/>
            <person name="Sherpa N."/>
            <person name="Shi L."/>
            <person name="Shih D."/>
            <person name="Sparrow T."/>
            <person name="Spaulding J."/>
            <person name="Stalker J."/>
            <person name="Stange-Thomann N."/>
            <person name="Stavropoulos S."/>
            <person name="Stone C."/>
            <person name="Strader C."/>
            <person name="Tesfaye S."/>
            <person name="Thomson T."/>
            <person name="Thoulutsang Y."/>
            <person name="Thoulutsang D."/>
            <person name="Topham K."/>
            <person name="Topping I."/>
            <person name="Tsamla T."/>
            <person name="Vassiliev H."/>
            <person name="Vo A."/>
            <person name="Wangchuk T."/>
            <person name="Wangdi T."/>
            <person name="Weiand M."/>
            <person name="Wilkinson J."/>
            <person name="Wilson A."/>
            <person name="Yadav S."/>
            <person name="Young G."/>
            <person name="Yu Q."/>
            <person name="Zembek L."/>
            <person name="Zhong D."/>
            <person name="Zimmer A."/>
            <person name="Zwirko Z."/>
            <person name="Jaffe D.B."/>
            <person name="Alvarez P."/>
            <person name="Brockman W."/>
            <person name="Butler J."/>
            <person name="Chin C."/>
            <person name="Gnerre S."/>
            <person name="MacCallum I."/>
            <person name="Graves J.A."/>
            <person name="Ponting C.P."/>
            <person name="Breen M."/>
            <person name="Samollow P.B."/>
            <person name="Lander E.S."/>
            <person name="Lindblad-Toh K."/>
        </authorList>
    </citation>
    <scope>NUCLEOTIDE SEQUENCE [LARGE SCALE GENOMIC DNA]</scope>
</reference>
<dbReference type="InterPro" id="IPR017938">
    <property type="entry name" value="Riboflavin_synthase-like_b-brl"/>
</dbReference>
<keyword evidence="9" id="KW-0949">S-adenosyl-L-methionine</keyword>
<dbReference type="FunFam" id="1.20.990.10:FF:000007">
    <property type="entry name" value="Methionine synthase reductase"/>
    <property type="match status" value="1"/>
</dbReference>
<dbReference type="Bgee" id="ENSMODG00000002110">
    <property type="expression patterns" value="Expressed in heart and 18 other cell types or tissues"/>
</dbReference>
<dbReference type="InterPro" id="IPR003097">
    <property type="entry name" value="CysJ-like_FAD-binding"/>
</dbReference>
<accession>F6UGP3</accession>
<keyword evidence="6" id="KW-0028">Amino-acid biosynthesis</keyword>
<evidence type="ECO:0000256" key="1">
    <source>
        <dbReference type="ARBA" id="ARBA00001917"/>
    </source>
</evidence>
<comment type="cofactor">
    <cofactor evidence="2">
        <name>FAD</name>
        <dbReference type="ChEBI" id="CHEBI:57692"/>
    </cofactor>
</comment>
<evidence type="ECO:0000256" key="6">
    <source>
        <dbReference type="ARBA" id="ARBA00022605"/>
    </source>
</evidence>
<evidence type="ECO:0000256" key="13">
    <source>
        <dbReference type="ARBA" id="ARBA00023167"/>
    </source>
</evidence>
<protein>
    <recommendedName>
        <fullName evidence="15">Methionine synthase reductase</fullName>
        <ecNumber evidence="14">1.16.1.8</ecNumber>
    </recommendedName>
    <alternativeName>
        <fullName evidence="18">Aquacobalamin reductase</fullName>
    </alternativeName>
</protein>
<dbReference type="GO" id="GO:0043418">
    <property type="term" value="P:homocysteine catabolic process"/>
    <property type="evidence" value="ECO:0007669"/>
    <property type="project" value="Ensembl"/>
</dbReference>
<dbReference type="GO" id="GO:0050667">
    <property type="term" value="P:homocysteine metabolic process"/>
    <property type="evidence" value="ECO:0000318"/>
    <property type="project" value="GO_Central"/>
</dbReference>
<dbReference type="GO" id="GO:0005829">
    <property type="term" value="C:cytosol"/>
    <property type="evidence" value="ECO:0000318"/>
    <property type="project" value="GO_Central"/>
</dbReference>
<dbReference type="eggNOG" id="KOG1158">
    <property type="taxonomic scope" value="Eukaryota"/>
</dbReference>
<evidence type="ECO:0000256" key="9">
    <source>
        <dbReference type="ARBA" id="ARBA00022691"/>
    </source>
</evidence>
<evidence type="ECO:0000256" key="8">
    <source>
        <dbReference type="ARBA" id="ARBA00022643"/>
    </source>
</evidence>
<dbReference type="GO" id="GO:0071949">
    <property type="term" value="F:FAD binding"/>
    <property type="evidence" value="ECO:0007669"/>
    <property type="project" value="Ensembl"/>
</dbReference>
<dbReference type="InterPro" id="IPR001094">
    <property type="entry name" value="Flavdoxin-like"/>
</dbReference>
<evidence type="ECO:0000256" key="4">
    <source>
        <dbReference type="ARBA" id="ARBA00022490"/>
    </source>
</evidence>
<dbReference type="GO" id="GO:0005654">
    <property type="term" value="C:nucleoplasm"/>
    <property type="evidence" value="ECO:0007669"/>
    <property type="project" value="Ensembl"/>
</dbReference>
<dbReference type="Gene3D" id="1.20.990.10">
    <property type="entry name" value="NADPH-cytochrome p450 Reductase, Chain A, domain 3"/>
    <property type="match status" value="1"/>
</dbReference>
<evidence type="ECO:0000256" key="14">
    <source>
        <dbReference type="ARBA" id="ARBA00039088"/>
    </source>
</evidence>
<dbReference type="Proteomes" id="UP000002280">
    <property type="component" value="Chromosome 3"/>
</dbReference>
<dbReference type="CDD" id="cd06203">
    <property type="entry name" value="methionine_synthase_red"/>
    <property type="match status" value="1"/>
</dbReference>
<dbReference type="Ensembl" id="ENSMODT00000002622.3">
    <property type="protein sequence ID" value="ENSMODP00000002568.1"/>
    <property type="gene ID" value="ENSMODG00000002110.4"/>
</dbReference>
<feature type="domain" description="FAD-binding FR-type" evidence="20">
    <location>
        <begin position="274"/>
        <end position="536"/>
    </location>
</feature>
<dbReference type="EC" id="1.16.1.8" evidence="14"/>
<dbReference type="GO" id="GO:0070402">
    <property type="term" value="F:NADPH binding"/>
    <property type="evidence" value="ECO:0007669"/>
    <property type="project" value="Ensembl"/>
</dbReference>
<dbReference type="GO" id="GO:0046655">
    <property type="term" value="P:folic acid metabolic process"/>
    <property type="evidence" value="ECO:0007669"/>
    <property type="project" value="Ensembl"/>
</dbReference>
<dbReference type="GO" id="GO:0010181">
    <property type="term" value="F:FMN binding"/>
    <property type="evidence" value="ECO:0000318"/>
    <property type="project" value="GO_Central"/>
</dbReference>
<dbReference type="OrthoDB" id="1856718at2759"/>
<dbReference type="Pfam" id="PF00175">
    <property type="entry name" value="NAD_binding_1"/>
    <property type="match status" value="1"/>
</dbReference>
<keyword evidence="13" id="KW-0486">Methionine biosynthesis</keyword>
<dbReference type="Pfam" id="PF00667">
    <property type="entry name" value="FAD_binding_1"/>
    <property type="match status" value="1"/>
</dbReference>
<evidence type="ECO:0000256" key="10">
    <source>
        <dbReference type="ARBA" id="ARBA00022827"/>
    </source>
</evidence>
<dbReference type="GO" id="GO:0045111">
    <property type="term" value="C:intermediate filament cytoskeleton"/>
    <property type="evidence" value="ECO:0007669"/>
    <property type="project" value="Ensembl"/>
</dbReference>
<dbReference type="InterPro" id="IPR017927">
    <property type="entry name" value="FAD-bd_FR_type"/>
</dbReference>
<evidence type="ECO:0000313" key="21">
    <source>
        <dbReference type="Ensembl" id="ENSMODP00000002568.1"/>
    </source>
</evidence>
<comment type="catalytic activity">
    <reaction evidence="16">
        <text>2 cob(II)alamin + A + 2 H2O + 2 H(+) = 2 aquacob(III)alamin + AH2</text>
        <dbReference type="Rhea" id="RHEA:20752"/>
        <dbReference type="ChEBI" id="CHEBI:13193"/>
        <dbReference type="ChEBI" id="CHEBI:15377"/>
        <dbReference type="ChEBI" id="CHEBI:15378"/>
        <dbReference type="ChEBI" id="CHEBI:15852"/>
        <dbReference type="ChEBI" id="CHEBI:16304"/>
        <dbReference type="ChEBI" id="CHEBI:17499"/>
    </reaction>
    <physiologicalReaction direction="right-to-left" evidence="16">
        <dbReference type="Rhea" id="RHEA:20754"/>
    </physiologicalReaction>
</comment>
<gene>
    <name evidence="21" type="primary">MTRR</name>
</gene>
<evidence type="ECO:0000256" key="17">
    <source>
        <dbReference type="ARBA" id="ARBA00062273"/>
    </source>
</evidence>
<dbReference type="FunFam" id="3.40.50.80:FF:000018">
    <property type="entry name" value="NADPH--cytochrome P450 reductase"/>
    <property type="match status" value="1"/>
</dbReference>
<evidence type="ECO:0000259" key="20">
    <source>
        <dbReference type="PROSITE" id="PS51384"/>
    </source>
</evidence>
<dbReference type="KEGG" id="mdo:100013254"/>
<dbReference type="InterPro" id="IPR001709">
    <property type="entry name" value="Flavoprot_Pyr_Nucl_cyt_Rdtase"/>
</dbReference>
<dbReference type="PROSITE" id="PS50902">
    <property type="entry name" value="FLAVODOXIN_LIKE"/>
    <property type="match status" value="1"/>
</dbReference>
<dbReference type="InterPro" id="IPR023173">
    <property type="entry name" value="NADPH_Cyt_P450_Rdtase_alpha"/>
</dbReference>
<evidence type="ECO:0000256" key="2">
    <source>
        <dbReference type="ARBA" id="ARBA00001974"/>
    </source>
</evidence>
<dbReference type="HOGENOM" id="CLU_001570_17_7_1"/>
<comment type="subcellular location">
    <subcellularLocation>
        <location evidence="3">Cytoplasm</location>
    </subcellularLocation>
</comment>
<dbReference type="InterPro" id="IPR029039">
    <property type="entry name" value="Flavoprotein-like_sf"/>
</dbReference>
<keyword evidence="7" id="KW-0285">Flavoprotein</keyword>
<dbReference type="InterPro" id="IPR039261">
    <property type="entry name" value="FNR_nucleotide-bd"/>
</dbReference>
<evidence type="ECO:0000256" key="5">
    <source>
        <dbReference type="ARBA" id="ARBA00022553"/>
    </source>
</evidence>
<dbReference type="GO" id="GO:0050660">
    <property type="term" value="F:flavin adenine dinucleotide binding"/>
    <property type="evidence" value="ECO:0000318"/>
    <property type="project" value="GO_Central"/>
</dbReference>
<keyword evidence="4" id="KW-0963">Cytoplasm</keyword>
<dbReference type="GO" id="GO:0009235">
    <property type="term" value="P:cobalamin metabolic process"/>
    <property type="evidence" value="ECO:0007669"/>
    <property type="project" value="UniProtKB-ARBA"/>
</dbReference>
<dbReference type="PROSITE" id="PS51384">
    <property type="entry name" value="FAD_FR"/>
    <property type="match status" value="1"/>
</dbReference>
<dbReference type="GO" id="GO:0003958">
    <property type="term" value="F:NADPH-hemoprotein reductase activity"/>
    <property type="evidence" value="ECO:0007669"/>
    <property type="project" value="Ensembl"/>
</dbReference>
<dbReference type="Gene3D" id="3.40.50.360">
    <property type="match status" value="1"/>
</dbReference>
<dbReference type="GeneID" id="100013254"/>
<dbReference type="InParanoid" id="F6UGP3"/>
<organism evidence="21 22">
    <name type="scientific">Monodelphis domestica</name>
    <name type="common">Gray short-tailed opossum</name>
    <dbReference type="NCBI Taxonomy" id="13616"/>
    <lineage>
        <taxon>Eukaryota</taxon>
        <taxon>Metazoa</taxon>
        <taxon>Chordata</taxon>
        <taxon>Craniata</taxon>
        <taxon>Vertebrata</taxon>
        <taxon>Euteleostomi</taxon>
        <taxon>Mammalia</taxon>
        <taxon>Metatheria</taxon>
        <taxon>Didelphimorphia</taxon>
        <taxon>Didelphidae</taxon>
        <taxon>Monodelphis</taxon>
    </lineage>
</organism>
<name>F6UGP3_MONDO</name>
<keyword evidence="11" id="KW-0521">NADP</keyword>
<keyword evidence="10" id="KW-0274">FAD</keyword>
<evidence type="ECO:0000256" key="11">
    <source>
        <dbReference type="ARBA" id="ARBA00022857"/>
    </source>
</evidence>
<dbReference type="FunCoup" id="F6UGP3">
    <property type="interactions" value="1545"/>
</dbReference>
<dbReference type="PANTHER" id="PTHR19384">
    <property type="entry name" value="NITRIC OXIDE SYNTHASE-RELATED"/>
    <property type="match status" value="1"/>
</dbReference>
<evidence type="ECO:0000313" key="22">
    <source>
        <dbReference type="Proteomes" id="UP000002280"/>
    </source>
</evidence>
<dbReference type="SUPFAM" id="SSF52343">
    <property type="entry name" value="Ferredoxin reductase-like, C-terminal NADP-linked domain"/>
    <property type="match status" value="1"/>
</dbReference>
<dbReference type="Pfam" id="PF00258">
    <property type="entry name" value="Flavodoxin_1"/>
    <property type="match status" value="1"/>
</dbReference>
<evidence type="ECO:0000259" key="19">
    <source>
        <dbReference type="PROSITE" id="PS50902"/>
    </source>
</evidence>
<evidence type="ECO:0000256" key="12">
    <source>
        <dbReference type="ARBA" id="ARBA00023002"/>
    </source>
</evidence>
<keyword evidence="5" id="KW-0597">Phosphoprotein</keyword>
<dbReference type="SUPFAM" id="SSF63380">
    <property type="entry name" value="Riboflavin synthase domain-like"/>
    <property type="match status" value="1"/>
</dbReference>
<dbReference type="InterPro" id="IPR001433">
    <property type="entry name" value="OxRdtase_FAD/NAD-bd"/>
</dbReference>
<sequence length="700" mass="78802">MCCETMKRFLLLYATQHGQAKAIAEEISERAGAHGFFADLHCLSESDKYDLKTETDPLVVIVSTTGTGDPPETAVKFVKKIKDKTLPPDFLSHLRYGLLGLGDSEYTYFCNGGKIIDKRLQELGARHFYRTGHADDCVGLELVVEPWIAGLWTALNKQFVSSEGKADMASDFSTTPDISLQIDQVKPEVLPIDSQIALLKLDASGRKVSEASQNITSTHSDTLIEDFEPSLTQSIPPLSQSALNIPALPPEYLDVHFLDPLGQERCQVSFTPVDTVFQVPISKAIRLTKEDAIKTTLLLELDISNTTYTYQPGDSFNIVCPNNASEVKELLQRLQLSEKREHCIVLKIKENNKKKGATIPQHIPEGVSLQNLLSWCLEIRAIPKKAFLRALVEYTSDSTEKRRLQELCSKQGASDYNHFIRDSYVSLLDLLQAFPTCKPPLSLLLEHLPKLRARPYSCASSCLFHPGKLHFAFNIVEFLSSVEPVILRKGICTGWLAMMVDSMLQRNGNISQGNNEEAESPKISIFPHTINSFRLPNDPSVPIIMIGPGTGIAPFIGFLQHREKIQEQHPDGSFGAMWLFFGCRHRDRDYLFREDLSHFVKKGILTQLQVCFSRDIPLDKEDPPPKYVQDNIRLYAQQVTRILLQEKGYIYVCGDAKGMAKDVNDALVEILSKETKVEKLEAMKMLATLREEKRYLQDIW</sequence>
<evidence type="ECO:0000256" key="16">
    <source>
        <dbReference type="ARBA" id="ARBA00050581"/>
    </source>
</evidence>
<dbReference type="PRINTS" id="PR00371">
    <property type="entry name" value="FPNCR"/>
</dbReference>
<dbReference type="InterPro" id="IPR008254">
    <property type="entry name" value="Flavodoxin/NO_synth"/>
</dbReference>
<dbReference type="SUPFAM" id="SSF52218">
    <property type="entry name" value="Flavoproteins"/>
    <property type="match status" value="1"/>
</dbReference>
<dbReference type="AlphaFoldDB" id="F6UGP3"/>
<evidence type="ECO:0000256" key="7">
    <source>
        <dbReference type="ARBA" id="ARBA00022630"/>
    </source>
</evidence>
<dbReference type="PANTHER" id="PTHR19384:SF84">
    <property type="entry name" value="METHIONINE SYNTHASE REDUCTASE"/>
    <property type="match status" value="1"/>
</dbReference>
<dbReference type="CTD" id="4552"/>
<dbReference type="GO" id="GO:0030586">
    <property type="term" value="F:[methionine synthase] reductase (NADPH) activity"/>
    <property type="evidence" value="ECO:0000318"/>
    <property type="project" value="GO_Central"/>
</dbReference>
<proteinExistence type="predicted"/>
<feature type="domain" description="Flavodoxin-like" evidence="19">
    <location>
        <begin position="9"/>
        <end position="152"/>
    </location>
</feature>
<evidence type="ECO:0000256" key="3">
    <source>
        <dbReference type="ARBA" id="ARBA00004496"/>
    </source>
</evidence>
<dbReference type="Gene3D" id="2.40.30.10">
    <property type="entry name" value="Translation factors"/>
    <property type="match status" value="1"/>
</dbReference>
<comment type="subunit">
    <text evidence="17">Forms a multiprotein complex with MMACHC, MMADHC and MTR.</text>
</comment>
<dbReference type="STRING" id="13616.ENSMODP00000002568"/>
<evidence type="ECO:0000256" key="15">
    <source>
        <dbReference type="ARBA" id="ARBA00040659"/>
    </source>
</evidence>
<keyword evidence="12" id="KW-0560">Oxidoreductase</keyword>
<dbReference type="GeneTree" id="ENSGT00940000155822"/>
<comment type="cofactor">
    <cofactor evidence="1">
        <name>FMN</name>
        <dbReference type="ChEBI" id="CHEBI:58210"/>
    </cofactor>
</comment>
<dbReference type="PRINTS" id="PR00369">
    <property type="entry name" value="FLAVODOXIN"/>
</dbReference>
<keyword evidence="22" id="KW-1185">Reference proteome</keyword>
<dbReference type="GO" id="GO:0009086">
    <property type="term" value="P:methionine biosynthetic process"/>
    <property type="evidence" value="ECO:0000318"/>
    <property type="project" value="GO_Central"/>
</dbReference>
<evidence type="ECO:0000256" key="18">
    <source>
        <dbReference type="ARBA" id="ARBA00075467"/>
    </source>
</evidence>
<keyword evidence="8" id="KW-0288">FMN</keyword>
<reference evidence="21" key="2">
    <citation type="submission" date="2025-08" db="UniProtKB">
        <authorList>
            <consortium name="Ensembl"/>
        </authorList>
    </citation>
    <scope>IDENTIFICATION</scope>
</reference>
<dbReference type="OMA" id="LFFGHQR"/>
<dbReference type="Gene3D" id="3.40.50.80">
    <property type="entry name" value="Nucleotide-binding domain of ferredoxin-NADP reductase (FNR) module"/>
    <property type="match status" value="1"/>
</dbReference>
<dbReference type="FunFam" id="3.40.50.360:FF:000025">
    <property type="entry name" value="methionine synthase reductase"/>
    <property type="match status" value="1"/>
</dbReference>